<feature type="chain" id="PRO_5004812466" description="Periplasmic heavy metal sensor" evidence="1">
    <location>
        <begin position="22"/>
        <end position="150"/>
    </location>
</feature>
<evidence type="ECO:0000256" key="1">
    <source>
        <dbReference type="SAM" id="SignalP"/>
    </source>
</evidence>
<evidence type="ECO:0000313" key="3">
    <source>
        <dbReference type="Proteomes" id="UP000018837"/>
    </source>
</evidence>
<dbReference type="AlphaFoldDB" id="W2C4R7"/>
<dbReference type="Proteomes" id="UP000018837">
    <property type="component" value="Unassembled WGS sequence"/>
</dbReference>
<reference evidence="2 3" key="1">
    <citation type="submission" date="2013-11" db="EMBL/GenBank/DDBJ databases">
        <title>Single cell genomics of uncultured Tannerella BU063 (oral taxon 286).</title>
        <authorList>
            <person name="Beall C.J."/>
            <person name="Campbell A.G."/>
            <person name="Griffen A.L."/>
            <person name="Podar M."/>
            <person name="Leys E.J."/>
        </authorList>
    </citation>
    <scope>NUCLEOTIDE SEQUENCE [LARGE SCALE GENOMIC DNA]</scope>
    <source>
        <strain evidence="2">Cell 2</strain>
    </source>
</reference>
<feature type="signal peptide" evidence="1">
    <location>
        <begin position="1"/>
        <end position="21"/>
    </location>
</feature>
<sequence length="150" mass="17571">MKTLLLLLTLTFTLMAPTPSAAQKGDPQKHIDREAFFARRNAYITAEAGLTADEAAAFIPLENELQRRKMEVGRECRKLARKNRSHQGLTDRERRELSDCLTETRLKEAQLEKEYIERFKKILSVEKLSKYQQAEAEFLRKFLQNRKRDD</sequence>
<evidence type="ECO:0008006" key="4">
    <source>
        <dbReference type="Google" id="ProtNLM"/>
    </source>
</evidence>
<keyword evidence="1" id="KW-0732">Signal</keyword>
<dbReference type="EMBL" id="AYUF01000481">
    <property type="protein sequence ID" value="ETK01487.1"/>
    <property type="molecule type" value="Genomic_DNA"/>
</dbReference>
<comment type="caution">
    <text evidence="2">The sequence shown here is derived from an EMBL/GenBank/DDBJ whole genome shotgun (WGS) entry which is preliminary data.</text>
</comment>
<accession>W2C4R7</accession>
<organism evidence="2 3">
    <name type="scientific">Tannerella sp. oral taxon BU063 isolate Cell 2</name>
    <dbReference type="NCBI Taxonomy" id="1411148"/>
    <lineage>
        <taxon>Bacteria</taxon>
        <taxon>Pseudomonadati</taxon>
        <taxon>Bacteroidota</taxon>
        <taxon>Bacteroidia</taxon>
        <taxon>Bacteroidales</taxon>
        <taxon>Tannerellaceae</taxon>
        <taxon>Tannerella</taxon>
    </lineage>
</organism>
<proteinExistence type="predicted"/>
<gene>
    <name evidence="2" type="ORF">N425_09745</name>
</gene>
<evidence type="ECO:0000313" key="2">
    <source>
        <dbReference type="EMBL" id="ETK01487.1"/>
    </source>
</evidence>
<dbReference type="PATRIC" id="fig|1411148.3.peg.1554"/>
<name>W2C4R7_9BACT</name>
<protein>
    <recommendedName>
        <fullName evidence="4">Periplasmic heavy metal sensor</fullName>
    </recommendedName>
</protein>